<protein>
    <recommendedName>
        <fullName evidence="1">Exonuclease domain-containing protein</fullName>
    </recommendedName>
</protein>
<comment type="caution">
    <text evidence="2">The sequence shown here is derived from an EMBL/GenBank/DDBJ whole genome shotgun (WGS) entry which is preliminary data.</text>
</comment>
<dbReference type="InterPro" id="IPR036397">
    <property type="entry name" value="RNaseH_sf"/>
</dbReference>
<evidence type="ECO:0000313" key="3">
    <source>
        <dbReference type="Proteomes" id="UP000732399"/>
    </source>
</evidence>
<dbReference type="EMBL" id="JAAVJH010000016">
    <property type="protein sequence ID" value="NJR80376.1"/>
    <property type="molecule type" value="Genomic_DNA"/>
</dbReference>
<organism evidence="2 3">
    <name type="scientific">Sphingomonas corticis</name>
    <dbReference type="NCBI Taxonomy" id="2722791"/>
    <lineage>
        <taxon>Bacteria</taxon>
        <taxon>Pseudomonadati</taxon>
        <taxon>Pseudomonadota</taxon>
        <taxon>Alphaproteobacteria</taxon>
        <taxon>Sphingomonadales</taxon>
        <taxon>Sphingomonadaceae</taxon>
        <taxon>Sphingomonas</taxon>
    </lineage>
</organism>
<dbReference type="CDD" id="cd06127">
    <property type="entry name" value="DEDDh"/>
    <property type="match status" value="1"/>
</dbReference>
<proteinExistence type="predicted"/>
<dbReference type="Proteomes" id="UP000732399">
    <property type="component" value="Unassembled WGS sequence"/>
</dbReference>
<evidence type="ECO:0000313" key="2">
    <source>
        <dbReference type="EMBL" id="NJR80376.1"/>
    </source>
</evidence>
<gene>
    <name evidence="2" type="ORF">HBH26_17490</name>
</gene>
<name>A0ABX1CR20_9SPHN</name>
<sequence length="162" mass="17870">MTYYHYSGNRRAELHARKIERHSDFHVLRRLPKPSELWLTTSAGDDKAATIAVVDVETTGLDPKRHEAIELGVSLICLNEEGALTDATPPVTMLEEPTRPIPEAVEALTGISDAMVAGRGFDDDVLETLLDKADVIVSHHAAFDRAFLVRRFPGLTCRGPAR</sequence>
<feature type="domain" description="Exonuclease" evidence="1">
    <location>
        <begin position="53"/>
        <end position="151"/>
    </location>
</feature>
<dbReference type="InterPro" id="IPR012337">
    <property type="entry name" value="RNaseH-like_sf"/>
</dbReference>
<dbReference type="RefSeq" id="WP_168135932.1">
    <property type="nucleotide sequence ID" value="NZ_JAAVJH010000016.1"/>
</dbReference>
<dbReference type="Pfam" id="PF00929">
    <property type="entry name" value="RNase_T"/>
    <property type="match status" value="1"/>
</dbReference>
<dbReference type="InterPro" id="IPR013520">
    <property type="entry name" value="Ribonucl_H"/>
</dbReference>
<accession>A0ABX1CR20</accession>
<evidence type="ECO:0000259" key="1">
    <source>
        <dbReference type="Pfam" id="PF00929"/>
    </source>
</evidence>
<reference evidence="2 3" key="1">
    <citation type="submission" date="2020-03" db="EMBL/GenBank/DDBJ databases">
        <authorList>
            <person name="Wang L."/>
            <person name="He N."/>
            <person name="Li Y."/>
            <person name="Fang Y."/>
            <person name="Zhang F."/>
        </authorList>
    </citation>
    <scope>NUCLEOTIDE SEQUENCE [LARGE SCALE GENOMIC DNA]</scope>
    <source>
        <strain evidence="2 3">36D10-4-7</strain>
    </source>
</reference>
<dbReference type="SUPFAM" id="SSF53098">
    <property type="entry name" value="Ribonuclease H-like"/>
    <property type="match status" value="1"/>
</dbReference>
<dbReference type="Gene3D" id="3.30.420.10">
    <property type="entry name" value="Ribonuclease H-like superfamily/Ribonuclease H"/>
    <property type="match status" value="1"/>
</dbReference>
<keyword evidence="3" id="KW-1185">Reference proteome</keyword>